<organism evidence="7 8">
    <name type="scientific">Oceanobacillus luteolus</name>
    <dbReference type="NCBI Taxonomy" id="1274358"/>
    <lineage>
        <taxon>Bacteria</taxon>
        <taxon>Bacillati</taxon>
        <taxon>Bacillota</taxon>
        <taxon>Bacilli</taxon>
        <taxon>Bacillales</taxon>
        <taxon>Bacillaceae</taxon>
        <taxon>Oceanobacillus</taxon>
    </lineage>
</organism>
<dbReference type="Proteomes" id="UP001597221">
    <property type="component" value="Unassembled WGS sequence"/>
</dbReference>
<evidence type="ECO:0000256" key="4">
    <source>
        <dbReference type="ARBA" id="ARBA00022807"/>
    </source>
</evidence>
<dbReference type="EMBL" id="JBHUDE010000145">
    <property type="protein sequence ID" value="MFD1609035.1"/>
    <property type="molecule type" value="Genomic_DNA"/>
</dbReference>
<evidence type="ECO:0000256" key="3">
    <source>
        <dbReference type="ARBA" id="ARBA00022801"/>
    </source>
</evidence>
<name>A0ABW4HW55_9BACI</name>
<protein>
    <recommendedName>
        <fullName evidence="6">Ribosomal processing cysteine protease Prp</fullName>
    </recommendedName>
</protein>
<evidence type="ECO:0000256" key="1">
    <source>
        <dbReference type="ARBA" id="ARBA00022517"/>
    </source>
</evidence>
<keyword evidence="4" id="KW-0788">Thiol protease</keyword>
<keyword evidence="3" id="KW-0378">Hydrolase</keyword>
<dbReference type="PANTHER" id="PTHR39178">
    <property type="entry name" value="HYPOTHETICAL RIBOSOME-ASSOCIATED PROTEIN"/>
    <property type="match status" value="1"/>
</dbReference>
<accession>A0ABW4HW55</accession>
<evidence type="ECO:0000313" key="8">
    <source>
        <dbReference type="Proteomes" id="UP001597221"/>
    </source>
</evidence>
<dbReference type="Gene3D" id="3.30.70.1490">
    <property type="entry name" value="Cysteine protease Prp"/>
    <property type="match status" value="1"/>
</dbReference>
<keyword evidence="2 7" id="KW-0645">Protease</keyword>
<keyword evidence="8" id="KW-1185">Reference proteome</keyword>
<reference evidence="8" key="1">
    <citation type="journal article" date="2019" name="Int. J. Syst. Evol. Microbiol.">
        <title>The Global Catalogue of Microorganisms (GCM) 10K type strain sequencing project: providing services to taxonomists for standard genome sequencing and annotation.</title>
        <authorList>
            <consortium name="The Broad Institute Genomics Platform"/>
            <consortium name="The Broad Institute Genome Sequencing Center for Infectious Disease"/>
            <person name="Wu L."/>
            <person name="Ma J."/>
        </authorList>
    </citation>
    <scope>NUCLEOTIDE SEQUENCE [LARGE SCALE GENOMIC DNA]</scope>
    <source>
        <strain evidence="8">CGMCC 1.12376</strain>
    </source>
</reference>
<keyword evidence="1" id="KW-0690">Ribosome biogenesis</keyword>
<sequence>MIQVTVKRKSEWLYSIEMSGHADSGPYGFDLVCAAVSGVSIGAVNAVLELTEIDLQIEQGGEGGYLKVTLPPLLSNSDDLEKANLLLEGMLVSLKSIEMEYGEFLKIKES</sequence>
<proteinExistence type="inferred from homology"/>
<dbReference type="SUPFAM" id="SSF118010">
    <property type="entry name" value="TM1457-like"/>
    <property type="match status" value="1"/>
</dbReference>
<dbReference type="GO" id="GO:0008233">
    <property type="term" value="F:peptidase activity"/>
    <property type="evidence" value="ECO:0007669"/>
    <property type="project" value="UniProtKB-KW"/>
</dbReference>
<comment type="caution">
    <text evidence="7">The sequence shown here is derived from an EMBL/GenBank/DDBJ whole genome shotgun (WGS) entry which is preliminary data.</text>
</comment>
<evidence type="ECO:0000256" key="5">
    <source>
        <dbReference type="ARBA" id="ARBA00044503"/>
    </source>
</evidence>
<dbReference type="InterPro" id="IPR036764">
    <property type="entry name" value="Peptidase_Prp_sf"/>
</dbReference>
<dbReference type="PANTHER" id="PTHR39178:SF1">
    <property type="entry name" value="RIBOSOMAL-PROCESSING CYSTEINE PROTEASE PRP"/>
    <property type="match status" value="1"/>
</dbReference>
<comment type="similarity">
    <text evidence="5">Belongs to the Prp family.</text>
</comment>
<dbReference type="RefSeq" id="WP_251517301.1">
    <property type="nucleotide sequence ID" value="NZ_JAMBON010000053.1"/>
</dbReference>
<dbReference type="Pfam" id="PF04327">
    <property type="entry name" value="Peptidase_Prp"/>
    <property type="match status" value="1"/>
</dbReference>
<dbReference type="CDD" id="cd16332">
    <property type="entry name" value="Prp-like"/>
    <property type="match status" value="1"/>
</dbReference>
<evidence type="ECO:0000313" key="7">
    <source>
        <dbReference type="EMBL" id="MFD1609035.1"/>
    </source>
</evidence>
<dbReference type="InterPro" id="IPR007422">
    <property type="entry name" value="Peptidase_Prp"/>
</dbReference>
<evidence type="ECO:0000256" key="6">
    <source>
        <dbReference type="ARBA" id="ARBA00044538"/>
    </source>
</evidence>
<gene>
    <name evidence="7" type="ORF">ACFSBH_15580</name>
</gene>
<dbReference type="GO" id="GO:0006508">
    <property type="term" value="P:proteolysis"/>
    <property type="evidence" value="ECO:0007669"/>
    <property type="project" value="UniProtKB-KW"/>
</dbReference>
<evidence type="ECO:0000256" key="2">
    <source>
        <dbReference type="ARBA" id="ARBA00022670"/>
    </source>
</evidence>